<organism evidence="1 2">
    <name type="scientific">Prorocentrum cordatum</name>
    <dbReference type="NCBI Taxonomy" id="2364126"/>
    <lineage>
        <taxon>Eukaryota</taxon>
        <taxon>Sar</taxon>
        <taxon>Alveolata</taxon>
        <taxon>Dinophyceae</taxon>
        <taxon>Prorocentrales</taxon>
        <taxon>Prorocentraceae</taxon>
        <taxon>Prorocentrum</taxon>
    </lineage>
</organism>
<accession>A0ABN9WF72</accession>
<dbReference type="Proteomes" id="UP001189429">
    <property type="component" value="Unassembled WGS sequence"/>
</dbReference>
<reference evidence="1" key="1">
    <citation type="submission" date="2023-10" db="EMBL/GenBank/DDBJ databases">
        <authorList>
            <person name="Chen Y."/>
            <person name="Shah S."/>
            <person name="Dougan E. K."/>
            <person name="Thang M."/>
            <person name="Chan C."/>
        </authorList>
    </citation>
    <scope>NUCLEOTIDE SEQUENCE [LARGE SCALE GENOMIC DNA]</scope>
</reference>
<protein>
    <submittedName>
        <fullName evidence="1">Uncharacterized protein</fullName>
    </submittedName>
</protein>
<dbReference type="EMBL" id="CAUYUJ010018617">
    <property type="protein sequence ID" value="CAK0885050.1"/>
    <property type="molecule type" value="Genomic_DNA"/>
</dbReference>
<evidence type="ECO:0000313" key="2">
    <source>
        <dbReference type="Proteomes" id="UP001189429"/>
    </source>
</evidence>
<feature type="non-terminal residue" evidence="1">
    <location>
        <position position="116"/>
    </location>
</feature>
<name>A0ABN9WF72_9DINO</name>
<evidence type="ECO:0000313" key="1">
    <source>
        <dbReference type="EMBL" id="CAK0885050.1"/>
    </source>
</evidence>
<sequence>AVKKRGGSISASVQIGTQAGLDAARKIVNDKKLMLSRHTAVGHKLARCKMQYEKGQIKIEDQTKVEIDALQIELPATMRAVAPEPAVDTEVFDLPSELLEQGDAAEFKAMVESPAR</sequence>
<comment type="caution">
    <text evidence="1">The sequence shown here is derived from an EMBL/GenBank/DDBJ whole genome shotgun (WGS) entry which is preliminary data.</text>
</comment>
<proteinExistence type="predicted"/>
<gene>
    <name evidence="1" type="ORF">PCOR1329_LOCUS66779</name>
</gene>
<feature type="non-terminal residue" evidence="1">
    <location>
        <position position="1"/>
    </location>
</feature>
<keyword evidence="2" id="KW-1185">Reference proteome</keyword>